<dbReference type="RefSeq" id="WP_213945229.1">
    <property type="nucleotide sequence ID" value="NZ_JAHBGI010000001.1"/>
</dbReference>
<feature type="transmembrane region" description="Helical" evidence="1">
    <location>
        <begin position="73"/>
        <end position="92"/>
    </location>
</feature>
<protein>
    <submittedName>
        <fullName evidence="2">Uncharacterized protein</fullName>
    </submittedName>
</protein>
<reference evidence="2 3" key="1">
    <citation type="submission" date="2021-05" db="EMBL/GenBank/DDBJ databases">
        <authorList>
            <person name="Zhang Z.D."/>
            <person name="Osman G."/>
        </authorList>
    </citation>
    <scope>NUCLEOTIDE SEQUENCE [LARGE SCALE GENOMIC DNA]</scope>
    <source>
        <strain evidence="2 3">KCTC 32217</strain>
    </source>
</reference>
<keyword evidence="3" id="KW-1185">Reference proteome</keyword>
<accession>A0AAP2CHQ8</accession>
<keyword evidence="1" id="KW-0812">Transmembrane</keyword>
<dbReference type="Proteomes" id="UP001319104">
    <property type="component" value="Unassembled WGS sequence"/>
</dbReference>
<keyword evidence="1" id="KW-0472">Membrane</keyword>
<gene>
    <name evidence="2" type="ORF">KI659_10125</name>
</gene>
<proteinExistence type="predicted"/>
<dbReference type="AlphaFoldDB" id="A0AAP2CHQ8"/>
<dbReference type="EMBL" id="JAHCMY010000004">
    <property type="protein sequence ID" value="MBS9524372.1"/>
    <property type="molecule type" value="Genomic_DNA"/>
</dbReference>
<comment type="caution">
    <text evidence="2">The sequence shown here is derived from an EMBL/GenBank/DDBJ whole genome shotgun (WGS) entry which is preliminary data.</text>
</comment>
<keyword evidence="1" id="KW-1133">Transmembrane helix</keyword>
<evidence type="ECO:0000256" key="1">
    <source>
        <dbReference type="SAM" id="Phobius"/>
    </source>
</evidence>
<sequence length="94" mass="11124">MGEKRCPHCGKWSDWNQKLEDPCDHCGKPLGGEDLEHRNRDRQKAQERAESWIFYIREDDSDFVKFWKKVGNTFYIIYMSILSFIAWLIAALPG</sequence>
<name>A0AAP2CHQ8_9BACT</name>
<evidence type="ECO:0000313" key="2">
    <source>
        <dbReference type="EMBL" id="MBS9524372.1"/>
    </source>
</evidence>
<organism evidence="2 3">
    <name type="scientific">Litoribacter ruber</name>
    <dbReference type="NCBI Taxonomy" id="702568"/>
    <lineage>
        <taxon>Bacteria</taxon>
        <taxon>Pseudomonadati</taxon>
        <taxon>Bacteroidota</taxon>
        <taxon>Cytophagia</taxon>
        <taxon>Cytophagales</taxon>
        <taxon>Cyclobacteriaceae</taxon>
        <taxon>Litoribacter</taxon>
    </lineage>
</organism>
<evidence type="ECO:0000313" key="3">
    <source>
        <dbReference type="Proteomes" id="UP001319104"/>
    </source>
</evidence>